<dbReference type="InterPro" id="IPR039430">
    <property type="entry name" value="Thymidylate_kin-like_dom"/>
</dbReference>
<evidence type="ECO:0000313" key="7">
    <source>
        <dbReference type="Proteomes" id="UP001596337"/>
    </source>
</evidence>
<dbReference type="EMBL" id="JBHSXX010000001">
    <property type="protein sequence ID" value="MFC6867500.1"/>
    <property type="molecule type" value="Genomic_DNA"/>
</dbReference>
<accession>A0ABW2BYU7</accession>
<comment type="caution">
    <text evidence="6">The sequence shown here is derived from an EMBL/GenBank/DDBJ whole genome shotgun (WGS) entry which is preliminary data.</text>
</comment>
<dbReference type="GO" id="GO:0004798">
    <property type="term" value="F:dTMP kinase activity"/>
    <property type="evidence" value="ECO:0007669"/>
    <property type="project" value="UniProtKB-EC"/>
</dbReference>
<evidence type="ECO:0000256" key="3">
    <source>
        <dbReference type="ARBA" id="ARBA00022741"/>
    </source>
</evidence>
<dbReference type="NCBIfam" id="NF005923">
    <property type="entry name" value="PRK07933.1"/>
    <property type="match status" value="1"/>
</dbReference>
<dbReference type="SUPFAM" id="SSF52540">
    <property type="entry name" value="P-loop containing nucleoside triphosphate hydrolases"/>
    <property type="match status" value="1"/>
</dbReference>
<keyword evidence="7" id="KW-1185">Reference proteome</keyword>
<dbReference type="Proteomes" id="UP001596337">
    <property type="component" value="Unassembled WGS sequence"/>
</dbReference>
<dbReference type="Pfam" id="PF02223">
    <property type="entry name" value="Thymidylate_kin"/>
    <property type="match status" value="1"/>
</dbReference>
<organism evidence="6 7">
    <name type="scientific">Haloechinothrix salitolerans</name>
    <dbReference type="NCBI Taxonomy" id="926830"/>
    <lineage>
        <taxon>Bacteria</taxon>
        <taxon>Bacillati</taxon>
        <taxon>Actinomycetota</taxon>
        <taxon>Actinomycetes</taxon>
        <taxon>Pseudonocardiales</taxon>
        <taxon>Pseudonocardiaceae</taxon>
        <taxon>Haloechinothrix</taxon>
    </lineage>
</organism>
<keyword evidence="6" id="KW-0418">Kinase</keyword>
<name>A0ABW2BYU7_9PSEU</name>
<evidence type="ECO:0000256" key="2">
    <source>
        <dbReference type="ARBA" id="ARBA00017144"/>
    </source>
</evidence>
<keyword evidence="6" id="KW-0808">Transferase</keyword>
<dbReference type="RefSeq" id="WP_345405497.1">
    <property type="nucleotide sequence ID" value="NZ_BAABLA010000120.1"/>
</dbReference>
<evidence type="ECO:0000313" key="6">
    <source>
        <dbReference type="EMBL" id="MFC6867500.1"/>
    </source>
</evidence>
<dbReference type="Gene3D" id="3.40.50.300">
    <property type="entry name" value="P-loop containing nucleotide triphosphate hydrolases"/>
    <property type="match status" value="1"/>
</dbReference>
<feature type="domain" description="Thymidylate kinase-like" evidence="5">
    <location>
        <begin position="7"/>
        <end position="175"/>
    </location>
</feature>
<dbReference type="PANTHER" id="PTHR10344:SF4">
    <property type="entry name" value="UMP-CMP KINASE 2, MITOCHONDRIAL"/>
    <property type="match status" value="1"/>
</dbReference>
<evidence type="ECO:0000256" key="1">
    <source>
        <dbReference type="ARBA" id="ARBA00009776"/>
    </source>
</evidence>
<sequence>MGKLIVIEGLDGAGKNTLARAVTEELTARGAHVIGRAFPRYGEDIHADLARDGLHGRLGDLTESVNGMALLFALDRRAAADQLRADLDRADVVLVDRYVASNAAYGAARLHQDADGEIVEWVRALEIDRFGIPVPDEQILLRVPVAVAADRARSRESTDATRARDSYESDDSLQTRCGRVYEQLADRGWLSPWRVVDGVGQVDAASLVAAF</sequence>
<protein>
    <recommendedName>
        <fullName evidence="2">Thymidylate kinase</fullName>
    </recommendedName>
</protein>
<dbReference type="InterPro" id="IPR027417">
    <property type="entry name" value="P-loop_NTPase"/>
</dbReference>
<gene>
    <name evidence="6" type="ORF">ACFQGD_10090</name>
</gene>
<evidence type="ECO:0000256" key="4">
    <source>
        <dbReference type="ARBA" id="ARBA00022840"/>
    </source>
</evidence>
<reference evidence="7" key="1">
    <citation type="journal article" date="2019" name="Int. J. Syst. Evol. Microbiol.">
        <title>The Global Catalogue of Microorganisms (GCM) 10K type strain sequencing project: providing services to taxonomists for standard genome sequencing and annotation.</title>
        <authorList>
            <consortium name="The Broad Institute Genomics Platform"/>
            <consortium name="The Broad Institute Genome Sequencing Center for Infectious Disease"/>
            <person name="Wu L."/>
            <person name="Ma J."/>
        </authorList>
    </citation>
    <scope>NUCLEOTIDE SEQUENCE [LARGE SCALE GENOMIC DNA]</scope>
    <source>
        <strain evidence="7">KCTC 32255</strain>
    </source>
</reference>
<dbReference type="CDD" id="cd01672">
    <property type="entry name" value="TMPK"/>
    <property type="match status" value="1"/>
</dbReference>
<keyword evidence="4" id="KW-0067">ATP-binding</keyword>
<comment type="similarity">
    <text evidence="1">Belongs to the thymidylate kinase family.</text>
</comment>
<dbReference type="PANTHER" id="PTHR10344">
    <property type="entry name" value="THYMIDYLATE KINASE"/>
    <property type="match status" value="1"/>
</dbReference>
<keyword evidence="3" id="KW-0547">Nucleotide-binding</keyword>
<evidence type="ECO:0000259" key="5">
    <source>
        <dbReference type="Pfam" id="PF02223"/>
    </source>
</evidence>
<proteinExistence type="inferred from homology"/>